<evidence type="ECO:0000259" key="1">
    <source>
        <dbReference type="Pfam" id="PF01937"/>
    </source>
</evidence>
<protein>
    <recommendedName>
        <fullName evidence="1">Damage-control phosphatase ARMT1-like metal-binding domain-containing protein</fullName>
    </recommendedName>
</protein>
<name>A0A1H0ABV4_9BACT</name>
<dbReference type="InterPro" id="IPR002791">
    <property type="entry name" value="ARMT1-like_metal-bd"/>
</dbReference>
<evidence type="ECO:0000313" key="2">
    <source>
        <dbReference type="EMBL" id="SDN31059.1"/>
    </source>
</evidence>
<keyword evidence="3" id="KW-1185">Reference proteome</keyword>
<evidence type="ECO:0000313" key="3">
    <source>
        <dbReference type="Proteomes" id="UP000199602"/>
    </source>
</evidence>
<organism evidence="2 3">
    <name type="scientific">Desulfonauticus submarinus</name>
    <dbReference type="NCBI Taxonomy" id="206665"/>
    <lineage>
        <taxon>Bacteria</taxon>
        <taxon>Pseudomonadati</taxon>
        <taxon>Thermodesulfobacteriota</taxon>
        <taxon>Desulfovibrionia</taxon>
        <taxon>Desulfovibrionales</taxon>
        <taxon>Desulfonauticaceae</taxon>
        <taxon>Desulfonauticus</taxon>
    </lineage>
</organism>
<dbReference type="AlphaFoldDB" id="A0A1H0ABV4"/>
<dbReference type="RefSeq" id="WP_092062459.1">
    <property type="nucleotide sequence ID" value="NZ_FNIN01000001.1"/>
</dbReference>
<feature type="domain" description="Damage-control phosphatase ARMT1-like metal-binding" evidence="1">
    <location>
        <begin position="235"/>
        <end position="375"/>
    </location>
</feature>
<dbReference type="InterPro" id="IPR036075">
    <property type="entry name" value="ARMT-1-like_metal-bd_sf"/>
</dbReference>
<dbReference type="Gene3D" id="3.40.50.10880">
    <property type="entry name" value="Uncharacterised protein PF01937, DUF89, domain 3"/>
    <property type="match status" value="1"/>
</dbReference>
<dbReference type="Proteomes" id="UP000199602">
    <property type="component" value="Unassembled WGS sequence"/>
</dbReference>
<dbReference type="STRING" id="206665.SAMN04488516_101357"/>
<gene>
    <name evidence="2" type="ORF">SAMN04488516_101357</name>
</gene>
<dbReference type="EMBL" id="FNIN01000001">
    <property type="protein sequence ID" value="SDN31059.1"/>
    <property type="molecule type" value="Genomic_DNA"/>
</dbReference>
<sequence length="588" mass="69073">MLKFPSNIHSVRDLYYGKDPILDAWILNFMTENDLEPLANPEDNASPEQIKFMVDLEEDQVFAPCTDWLLLNLLKGELSKDLKKEYLYTWKRLVLLLNAMPLDDYVRKKLVNLWRYKFQQAYKNMILIPTRLAKRLITILLSQCVVHDPYEVRKQWFNQQAFDFVNSEQFRKIVDICPAEKMTCQSLGDLRWELDMFELSRLFYLSQMDSIWTKGEFNKKYDFELKEYALEFKKFRFALEKMMGEDRSRSLKILYLPDSAGGLIIDLLIVNVLLRLGCKVILSFKKGFYFDYPTFWDMDNDLVLQKVLKKAYFISNNKISKKDLLYKLKEHDLVVISDGTRERLNLCRSSVTFARSWKECDFIIAKGYGNYRRLILTSHLFTRDIVVCYRDKNGKVCFEYKEKSPKVRKITENEIIAKAEEIKEEMRKAHASGQKVMFYSAIVGSIPGQTQTAIKVLNTFVNYLRSKLEGTFIINPAEHFEPGMDGDDLMYMWEMVQRSGLIDIWRFQTVEDIEKSFELMGQKVPPVWAGKDATFSTGCTKEMQIALEEQKKYPEMQIIGPSPDKFFRRKEYGVGKYFDASLIKLVNG</sequence>
<dbReference type="OrthoDB" id="5409427at2"/>
<dbReference type="Pfam" id="PF01937">
    <property type="entry name" value="ARMT1-like_dom"/>
    <property type="match status" value="1"/>
</dbReference>
<reference evidence="2 3" key="1">
    <citation type="submission" date="2016-10" db="EMBL/GenBank/DDBJ databases">
        <authorList>
            <person name="de Groot N.N."/>
        </authorList>
    </citation>
    <scope>NUCLEOTIDE SEQUENCE [LARGE SCALE GENOMIC DNA]</scope>
    <source>
        <strain evidence="2 3">DSM 15269</strain>
    </source>
</reference>
<dbReference type="SUPFAM" id="SSF111321">
    <property type="entry name" value="AF1104-like"/>
    <property type="match status" value="1"/>
</dbReference>
<proteinExistence type="predicted"/>
<accession>A0A1H0ABV4</accession>